<feature type="domain" description="Calcineurin-like phosphoesterase" evidence="4">
    <location>
        <begin position="45"/>
        <end position="266"/>
    </location>
</feature>
<dbReference type="InterPro" id="IPR029052">
    <property type="entry name" value="Metallo-depent_PP-like"/>
</dbReference>
<dbReference type="SUPFAM" id="SSF56300">
    <property type="entry name" value="Metallo-dependent phosphatases"/>
    <property type="match status" value="1"/>
</dbReference>
<feature type="signal peptide" evidence="3">
    <location>
        <begin position="1"/>
        <end position="21"/>
    </location>
</feature>
<dbReference type="InterPro" id="IPR004843">
    <property type="entry name" value="Calcineurin-like_PHP"/>
</dbReference>
<feature type="chain" id="PRO_5046415155" description="Calcineurin-like phosphoesterase domain-containing protein" evidence="3">
    <location>
        <begin position="22"/>
        <end position="344"/>
    </location>
</feature>
<proteinExistence type="predicted"/>
<sequence length="344" mass="36249">MLPRLRMGLALVLGGLLVACAPRLTDTMTVPDVQAALPALPADRLRVLVMGDQGTGTDVQWRVAAAMREVCAREGCDLGVGLGDNFYPSGPKDVNSRLFRERFADVYGPLGVPFLMVPGNHDESWLVGGDGADARGAEVQVAYSRLNAQWVMPGRSYRAPVGTLAEFFAVDTAPLAAYLPGLRPAERPGGAWDAAQRAWLSGAVRGSGARWRLVLGHHPLFSNGGHGDAGEYDDLPLTFQRGGAVRDLYGVACGVADVMLSGHVHALEVFAPQPECPGTWTAVSGAAGEVGADASGSRAAAFAAYGQPGFLRLEITPDVLTVWAYTVAPDGTVTTREATRIKRG</sequence>
<keyword evidence="2" id="KW-0378">Hydrolase</keyword>
<gene>
    <name evidence="5" type="ORF">Dcae01_01482</name>
</gene>
<accession>A0ABP9UC20</accession>
<dbReference type="Proteomes" id="UP001423409">
    <property type="component" value="Unassembled WGS sequence"/>
</dbReference>
<organism evidence="5 6">
    <name type="scientific">Deinococcus caeni</name>
    <dbReference type="NCBI Taxonomy" id="569127"/>
    <lineage>
        <taxon>Bacteria</taxon>
        <taxon>Thermotogati</taxon>
        <taxon>Deinococcota</taxon>
        <taxon>Deinococci</taxon>
        <taxon>Deinococcales</taxon>
        <taxon>Deinococcaceae</taxon>
        <taxon>Deinococcus</taxon>
    </lineage>
</organism>
<evidence type="ECO:0000313" key="6">
    <source>
        <dbReference type="Proteomes" id="UP001423409"/>
    </source>
</evidence>
<dbReference type="Gene3D" id="3.60.21.10">
    <property type="match status" value="1"/>
</dbReference>
<reference evidence="5 6" key="1">
    <citation type="submission" date="2024-02" db="EMBL/GenBank/DDBJ databases">
        <title>Deinococcus caeni NBRC 101312.</title>
        <authorList>
            <person name="Ichikawa N."/>
            <person name="Katano-Makiyama Y."/>
            <person name="Hidaka K."/>
        </authorList>
    </citation>
    <scope>NUCLEOTIDE SEQUENCE [LARGE SCALE GENOMIC DNA]</scope>
    <source>
        <strain evidence="5 6">NBRC 101312</strain>
    </source>
</reference>
<keyword evidence="6" id="KW-1185">Reference proteome</keyword>
<dbReference type="InterPro" id="IPR051558">
    <property type="entry name" value="Metallophosphoesterase_PAP"/>
</dbReference>
<evidence type="ECO:0000256" key="3">
    <source>
        <dbReference type="SAM" id="SignalP"/>
    </source>
</evidence>
<comment type="caution">
    <text evidence="5">The sequence shown here is derived from an EMBL/GenBank/DDBJ whole genome shotgun (WGS) entry which is preliminary data.</text>
</comment>
<name>A0ABP9UC20_9DEIO</name>
<evidence type="ECO:0000256" key="1">
    <source>
        <dbReference type="ARBA" id="ARBA00022729"/>
    </source>
</evidence>
<protein>
    <recommendedName>
        <fullName evidence="4">Calcineurin-like phosphoesterase domain-containing protein</fullName>
    </recommendedName>
</protein>
<dbReference type="Pfam" id="PF00149">
    <property type="entry name" value="Metallophos"/>
    <property type="match status" value="1"/>
</dbReference>
<evidence type="ECO:0000259" key="4">
    <source>
        <dbReference type="Pfam" id="PF00149"/>
    </source>
</evidence>
<dbReference type="PANTHER" id="PTHR10161:SF14">
    <property type="entry name" value="TARTRATE-RESISTANT ACID PHOSPHATASE TYPE 5"/>
    <property type="match status" value="1"/>
</dbReference>
<dbReference type="RefSeq" id="WP_345443942.1">
    <property type="nucleotide sequence ID" value="NZ_BAABQU010000015.1"/>
</dbReference>
<evidence type="ECO:0000313" key="5">
    <source>
        <dbReference type="EMBL" id="GAA5439975.1"/>
    </source>
</evidence>
<evidence type="ECO:0000256" key="2">
    <source>
        <dbReference type="ARBA" id="ARBA00022801"/>
    </source>
</evidence>
<dbReference type="PROSITE" id="PS51257">
    <property type="entry name" value="PROKAR_LIPOPROTEIN"/>
    <property type="match status" value="1"/>
</dbReference>
<keyword evidence="1 3" id="KW-0732">Signal</keyword>
<dbReference type="PANTHER" id="PTHR10161">
    <property type="entry name" value="TARTRATE-RESISTANT ACID PHOSPHATASE TYPE 5"/>
    <property type="match status" value="1"/>
</dbReference>
<dbReference type="EMBL" id="BAABQU010000015">
    <property type="protein sequence ID" value="GAA5439975.1"/>
    <property type="molecule type" value="Genomic_DNA"/>
</dbReference>